<dbReference type="Proteomes" id="UP001140502">
    <property type="component" value="Unassembled WGS sequence"/>
</dbReference>
<sequence length="652" mass="71200">MSYSSLPHLKGKGRSWVSTELSLKAEDQVMPARTLKESAPSWFWRVGVSVLLIVVPSAYIVLVSMVACLNNKEQSSFGDNVLEVLQVASTLWPISFAAVAGPCLKTLALHSAEKGSSLASLEILLTSQTTIAAFKNLFTIQYIRIWTISVALLWCLSPLGGQAAVRSLHLEPTLAVSEIPALYYMGSNISDFNFFFNSTTSGIAGVFTGASAQNSLIGDYRSAILASYSRPDILVSHANGTSDGFDAAIATLGGTIQAARLGQRDLWRNVRIPFLELLPGYNADEPSSWVSVPSDMVVPYASLIGIPIRGGTFNRTGNSTLTVQAHYQTLSCKPGFNGTLWINDSSTNVVYHSQPSENGPEMIYRGPTSNAAKPNMWLDILNNSAVKEHLTELQYPPVDYEPSSKLDLIIGGNCRLPDSELVKTLQICEMSTTYVDLEVSCNRLSSIDDLSCQAERIRHIPGFPMSGSLTALSSKAIMNGLIWEMPFTTASYHMREASMVEMFVQDPPRVFKRSTLGSKLLVPACYENVTLDMLNVRMATALNTAIMAMYNSTILTGGDGTSLEDRNGMWHESTGTWTEFVASRYIMHKAWFSVSLVSTLVLFCLSLVNVVIRCTIKAPDFLDGVAGLTRDSQYIRIPQDGSGSEFGLEENL</sequence>
<comment type="caution">
    <text evidence="2">The sequence shown here is derived from an EMBL/GenBank/DDBJ whole genome shotgun (WGS) entry which is preliminary data.</text>
</comment>
<protein>
    <submittedName>
        <fullName evidence="2">Uncharacterized protein</fullName>
    </submittedName>
</protein>
<name>A0A9W8TA72_9HYPO</name>
<feature type="transmembrane region" description="Helical" evidence="1">
    <location>
        <begin position="590"/>
        <end position="612"/>
    </location>
</feature>
<keyword evidence="1" id="KW-1133">Transmembrane helix</keyword>
<dbReference type="AlphaFoldDB" id="A0A9W8TA72"/>
<keyword evidence="1" id="KW-0812">Transmembrane</keyword>
<accession>A0A9W8TA72</accession>
<dbReference type="OrthoDB" id="3692311at2759"/>
<evidence type="ECO:0000256" key="1">
    <source>
        <dbReference type="SAM" id="Phobius"/>
    </source>
</evidence>
<dbReference type="EMBL" id="JAPEUR010000450">
    <property type="protein sequence ID" value="KAJ4309249.1"/>
    <property type="molecule type" value="Genomic_DNA"/>
</dbReference>
<evidence type="ECO:0000313" key="2">
    <source>
        <dbReference type="EMBL" id="KAJ4309249.1"/>
    </source>
</evidence>
<evidence type="ECO:0000313" key="3">
    <source>
        <dbReference type="Proteomes" id="UP001140502"/>
    </source>
</evidence>
<proteinExistence type="predicted"/>
<feature type="transmembrane region" description="Helical" evidence="1">
    <location>
        <begin position="42"/>
        <end position="67"/>
    </location>
</feature>
<gene>
    <name evidence="2" type="ORF">N0V84_011611</name>
</gene>
<keyword evidence="3" id="KW-1185">Reference proteome</keyword>
<keyword evidence="1" id="KW-0472">Membrane</keyword>
<reference evidence="2" key="1">
    <citation type="submission" date="2022-10" db="EMBL/GenBank/DDBJ databases">
        <title>Tapping the CABI collections for fungal endophytes: first genome assemblies for Collariella, Neodidymelliopsis, Ascochyta clinopodiicola, Didymella pomorum, Didymosphaeria variabile, Neocosmospora piperis and Neocucurbitaria cava.</title>
        <authorList>
            <person name="Hill R."/>
        </authorList>
    </citation>
    <scope>NUCLEOTIDE SEQUENCE</scope>
    <source>
        <strain evidence="2">IMI 366586</strain>
    </source>
</reference>
<organism evidence="2 3">
    <name type="scientific">Fusarium piperis</name>
    <dbReference type="NCBI Taxonomy" id="1435070"/>
    <lineage>
        <taxon>Eukaryota</taxon>
        <taxon>Fungi</taxon>
        <taxon>Dikarya</taxon>
        <taxon>Ascomycota</taxon>
        <taxon>Pezizomycotina</taxon>
        <taxon>Sordariomycetes</taxon>
        <taxon>Hypocreomycetidae</taxon>
        <taxon>Hypocreales</taxon>
        <taxon>Nectriaceae</taxon>
        <taxon>Fusarium</taxon>
        <taxon>Fusarium solani species complex</taxon>
    </lineage>
</organism>